<dbReference type="AlphaFoldDB" id="A0A9P6B2C0"/>
<keyword evidence="3 10" id="KW-0813">Transport</keyword>
<gene>
    <name evidence="11" type="ORF">BS47DRAFT_1327533</name>
</gene>
<dbReference type="SUPFAM" id="SSF103506">
    <property type="entry name" value="Mitochondrial carrier"/>
    <property type="match status" value="1"/>
</dbReference>
<organism evidence="11 12">
    <name type="scientific">Hydnum rufescens UP504</name>
    <dbReference type="NCBI Taxonomy" id="1448309"/>
    <lineage>
        <taxon>Eukaryota</taxon>
        <taxon>Fungi</taxon>
        <taxon>Dikarya</taxon>
        <taxon>Basidiomycota</taxon>
        <taxon>Agaricomycotina</taxon>
        <taxon>Agaricomycetes</taxon>
        <taxon>Cantharellales</taxon>
        <taxon>Hydnaceae</taxon>
        <taxon>Hydnum</taxon>
    </lineage>
</organism>
<evidence type="ECO:0000313" key="12">
    <source>
        <dbReference type="Proteomes" id="UP000886523"/>
    </source>
</evidence>
<keyword evidence="12" id="KW-1185">Reference proteome</keyword>
<keyword evidence="7" id="KW-0496">Mitochondrion</keyword>
<name>A0A9P6B2C0_9AGAM</name>
<accession>A0A9P6B2C0</accession>
<dbReference type="InterPro" id="IPR002067">
    <property type="entry name" value="MCP"/>
</dbReference>
<feature type="repeat" description="Solcar" evidence="9">
    <location>
        <begin position="98"/>
        <end position="189"/>
    </location>
</feature>
<feature type="repeat" description="Solcar" evidence="9">
    <location>
        <begin position="198"/>
        <end position="281"/>
    </location>
</feature>
<evidence type="ECO:0008006" key="13">
    <source>
        <dbReference type="Google" id="ProtNLM"/>
    </source>
</evidence>
<evidence type="ECO:0000256" key="7">
    <source>
        <dbReference type="ARBA" id="ARBA00023128"/>
    </source>
</evidence>
<dbReference type="EMBL" id="MU128940">
    <property type="protein sequence ID" value="KAF9516386.1"/>
    <property type="molecule type" value="Genomic_DNA"/>
</dbReference>
<dbReference type="GO" id="GO:0055085">
    <property type="term" value="P:transmembrane transport"/>
    <property type="evidence" value="ECO:0007669"/>
    <property type="project" value="InterPro"/>
</dbReference>
<evidence type="ECO:0000256" key="2">
    <source>
        <dbReference type="ARBA" id="ARBA00006375"/>
    </source>
</evidence>
<feature type="repeat" description="Solcar" evidence="9">
    <location>
        <begin position="2"/>
        <end position="90"/>
    </location>
</feature>
<keyword evidence="5" id="KW-0677">Repeat</keyword>
<evidence type="ECO:0000256" key="6">
    <source>
        <dbReference type="ARBA" id="ARBA00022989"/>
    </source>
</evidence>
<proteinExistence type="inferred from homology"/>
<evidence type="ECO:0000256" key="5">
    <source>
        <dbReference type="ARBA" id="ARBA00022737"/>
    </source>
</evidence>
<dbReference type="PROSITE" id="PS50920">
    <property type="entry name" value="SOLCAR"/>
    <property type="match status" value="3"/>
</dbReference>
<evidence type="ECO:0000256" key="1">
    <source>
        <dbReference type="ARBA" id="ARBA00004225"/>
    </source>
</evidence>
<evidence type="ECO:0000313" key="11">
    <source>
        <dbReference type="EMBL" id="KAF9516386.1"/>
    </source>
</evidence>
<comment type="caution">
    <text evidence="11">The sequence shown here is derived from an EMBL/GenBank/DDBJ whole genome shotgun (WGS) entry which is preliminary data.</text>
</comment>
<dbReference type="Proteomes" id="UP000886523">
    <property type="component" value="Unassembled WGS sequence"/>
</dbReference>
<evidence type="ECO:0000256" key="10">
    <source>
        <dbReference type="RuleBase" id="RU000488"/>
    </source>
</evidence>
<sequence length="288" mass="31689">MAEPRYPFWLGGIAASIAATFTHPLDLTKVRMQTMPPLPSGRKPTMFSTLRYTIRKTGWTSIYTGISACLLRQMSYSLVRIGMYESIKRPFMRGKDAKNPTRLILAAAIAGGLGGVAGNPADILLVRMTSDSLRKPPDQYKYRHAIDGLVRLVREEGVRALARGLGANTTRAVLMNASQLASYDYFKAFVVRSWKLKDGLGLHVICSTAAGVVATTVCSPADVIKARIMHVSETSSVLAVTQKLLREQGVRGLFKGWTPAFVRLAPNTVLMFVVLEQLKKAWTGRFAR</sequence>
<protein>
    <recommendedName>
        <fullName evidence="13">Mitochondrial carrier</fullName>
    </recommendedName>
</protein>
<dbReference type="OrthoDB" id="448427at2759"/>
<comment type="similarity">
    <text evidence="2 10">Belongs to the mitochondrial carrier (TC 2.A.29) family.</text>
</comment>
<evidence type="ECO:0000256" key="9">
    <source>
        <dbReference type="PROSITE-ProRule" id="PRU00282"/>
    </source>
</evidence>
<reference evidence="11" key="1">
    <citation type="journal article" date="2020" name="Nat. Commun.">
        <title>Large-scale genome sequencing of mycorrhizal fungi provides insights into the early evolution of symbiotic traits.</title>
        <authorList>
            <person name="Miyauchi S."/>
            <person name="Kiss E."/>
            <person name="Kuo A."/>
            <person name="Drula E."/>
            <person name="Kohler A."/>
            <person name="Sanchez-Garcia M."/>
            <person name="Morin E."/>
            <person name="Andreopoulos B."/>
            <person name="Barry K.W."/>
            <person name="Bonito G."/>
            <person name="Buee M."/>
            <person name="Carver A."/>
            <person name="Chen C."/>
            <person name="Cichocki N."/>
            <person name="Clum A."/>
            <person name="Culley D."/>
            <person name="Crous P.W."/>
            <person name="Fauchery L."/>
            <person name="Girlanda M."/>
            <person name="Hayes R.D."/>
            <person name="Keri Z."/>
            <person name="LaButti K."/>
            <person name="Lipzen A."/>
            <person name="Lombard V."/>
            <person name="Magnuson J."/>
            <person name="Maillard F."/>
            <person name="Murat C."/>
            <person name="Nolan M."/>
            <person name="Ohm R.A."/>
            <person name="Pangilinan J."/>
            <person name="Pereira M.F."/>
            <person name="Perotto S."/>
            <person name="Peter M."/>
            <person name="Pfister S."/>
            <person name="Riley R."/>
            <person name="Sitrit Y."/>
            <person name="Stielow J.B."/>
            <person name="Szollosi G."/>
            <person name="Zifcakova L."/>
            <person name="Stursova M."/>
            <person name="Spatafora J.W."/>
            <person name="Tedersoo L."/>
            <person name="Vaario L.M."/>
            <person name="Yamada A."/>
            <person name="Yan M."/>
            <person name="Wang P."/>
            <person name="Xu J."/>
            <person name="Bruns T."/>
            <person name="Baldrian P."/>
            <person name="Vilgalys R."/>
            <person name="Dunand C."/>
            <person name="Henrissat B."/>
            <person name="Grigoriev I.V."/>
            <person name="Hibbett D."/>
            <person name="Nagy L.G."/>
            <person name="Martin F.M."/>
        </authorList>
    </citation>
    <scope>NUCLEOTIDE SEQUENCE</scope>
    <source>
        <strain evidence="11">UP504</strain>
    </source>
</reference>
<dbReference type="InterPro" id="IPR023395">
    <property type="entry name" value="MCP_dom_sf"/>
</dbReference>
<evidence type="ECO:0000256" key="8">
    <source>
        <dbReference type="ARBA" id="ARBA00023136"/>
    </source>
</evidence>
<dbReference type="Pfam" id="PF00153">
    <property type="entry name" value="Mito_carr"/>
    <property type="match status" value="3"/>
</dbReference>
<keyword evidence="6" id="KW-1133">Transmembrane helix</keyword>
<dbReference type="InterPro" id="IPR050391">
    <property type="entry name" value="Mito_Metabolite_Transporter"/>
</dbReference>
<evidence type="ECO:0000256" key="3">
    <source>
        <dbReference type="ARBA" id="ARBA00022448"/>
    </source>
</evidence>
<keyword evidence="4 9" id="KW-0812">Transmembrane</keyword>
<dbReference type="Gene3D" id="1.50.40.10">
    <property type="entry name" value="Mitochondrial carrier domain"/>
    <property type="match status" value="1"/>
</dbReference>
<dbReference type="PANTHER" id="PTHR45618">
    <property type="entry name" value="MITOCHONDRIAL DICARBOXYLATE CARRIER-RELATED"/>
    <property type="match status" value="1"/>
</dbReference>
<evidence type="ECO:0000256" key="4">
    <source>
        <dbReference type="ARBA" id="ARBA00022692"/>
    </source>
</evidence>
<dbReference type="InterPro" id="IPR018108">
    <property type="entry name" value="MCP_transmembrane"/>
</dbReference>
<dbReference type="PRINTS" id="PR00926">
    <property type="entry name" value="MITOCARRIER"/>
</dbReference>
<comment type="subcellular location">
    <subcellularLocation>
        <location evidence="1">Mitochondrion membrane</location>
        <topology evidence="1">Multi-pass membrane protein</topology>
    </subcellularLocation>
</comment>
<keyword evidence="8 9" id="KW-0472">Membrane</keyword>
<dbReference type="GO" id="GO:0031966">
    <property type="term" value="C:mitochondrial membrane"/>
    <property type="evidence" value="ECO:0007669"/>
    <property type="project" value="UniProtKB-SubCell"/>
</dbReference>